<feature type="chain" id="PRO_5037107154" evidence="1">
    <location>
        <begin position="24"/>
        <end position="115"/>
    </location>
</feature>
<sequence length="115" mass="12308">MTTGKLTPIALALIMGLGSPALMAEQADGKDKEPKWDVLNPPLEMTSVSISTNQTTWSSLDISPDGKQFVFDMLGDLYISDIKGGSAKALTNDLAFNVHPAISPDGQRIAFISDR</sequence>
<keyword evidence="3" id="KW-1185">Reference proteome</keyword>
<feature type="signal peptide" evidence="1">
    <location>
        <begin position="1"/>
        <end position="23"/>
    </location>
</feature>
<reference evidence="2" key="1">
    <citation type="submission" date="2021-03" db="EMBL/GenBank/DDBJ databases">
        <title>novel species isolated from a fishpond in China.</title>
        <authorList>
            <person name="Lu H."/>
            <person name="Cai Z."/>
        </authorList>
    </citation>
    <scope>NUCLEOTIDE SEQUENCE</scope>
    <source>
        <strain evidence="2">JCM 30855</strain>
    </source>
</reference>
<protein>
    <submittedName>
        <fullName evidence="2">PD40 domain-containing protein</fullName>
    </submittedName>
</protein>
<evidence type="ECO:0000256" key="1">
    <source>
        <dbReference type="SAM" id="SignalP"/>
    </source>
</evidence>
<keyword evidence="1" id="KW-0732">Signal</keyword>
<dbReference type="EMBL" id="JAFKCV010000154">
    <property type="protein sequence ID" value="MBN7827908.1"/>
    <property type="molecule type" value="Genomic_DNA"/>
</dbReference>
<dbReference type="Proteomes" id="UP000664654">
    <property type="component" value="Unassembled WGS sequence"/>
</dbReference>
<dbReference type="Gene3D" id="2.120.10.30">
    <property type="entry name" value="TolB, C-terminal domain"/>
    <property type="match status" value="1"/>
</dbReference>
<organism evidence="2 3">
    <name type="scientific">Bowmanella dokdonensis</name>
    <dbReference type="NCBI Taxonomy" id="751969"/>
    <lineage>
        <taxon>Bacteria</taxon>
        <taxon>Pseudomonadati</taxon>
        <taxon>Pseudomonadota</taxon>
        <taxon>Gammaproteobacteria</taxon>
        <taxon>Alteromonadales</taxon>
        <taxon>Alteromonadaceae</taxon>
        <taxon>Bowmanella</taxon>
    </lineage>
</organism>
<accession>A0A939IPX9</accession>
<dbReference type="InterPro" id="IPR011042">
    <property type="entry name" value="6-blade_b-propeller_TolB-like"/>
</dbReference>
<feature type="non-terminal residue" evidence="2">
    <location>
        <position position="115"/>
    </location>
</feature>
<dbReference type="Pfam" id="PF07676">
    <property type="entry name" value="PD40"/>
    <property type="match status" value="1"/>
</dbReference>
<comment type="caution">
    <text evidence="2">The sequence shown here is derived from an EMBL/GenBank/DDBJ whole genome shotgun (WGS) entry which is preliminary data.</text>
</comment>
<evidence type="ECO:0000313" key="2">
    <source>
        <dbReference type="EMBL" id="MBN7827908.1"/>
    </source>
</evidence>
<evidence type="ECO:0000313" key="3">
    <source>
        <dbReference type="Proteomes" id="UP000664654"/>
    </source>
</evidence>
<proteinExistence type="predicted"/>
<gene>
    <name evidence="2" type="ORF">J0A66_22000</name>
</gene>
<name>A0A939IPX9_9ALTE</name>
<dbReference type="SUPFAM" id="SSF69304">
    <property type="entry name" value="Tricorn protease N-terminal domain"/>
    <property type="match status" value="1"/>
</dbReference>
<dbReference type="InterPro" id="IPR011659">
    <property type="entry name" value="WD40"/>
</dbReference>
<dbReference type="AlphaFoldDB" id="A0A939IPX9"/>